<dbReference type="CDD" id="cd18175">
    <property type="entry name" value="ATP-synt_Vo_c_ATP6C_rpt1"/>
    <property type="match status" value="1"/>
</dbReference>
<feature type="domain" description="V-ATPase proteolipid subunit C-like" evidence="13">
    <location>
        <begin position="62"/>
        <end position="121"/>
    </location>
</feature>
<dbReference type="EMBL" id="JAACJM010000049">
    <property type="protein sequence ID" value="KAF5358588.1"/>
    <property type="molecule type" value="Genomic_DNA"/>
</dbReference>
<evidence type="ECO:0000256" key="8">
    <source>
        <dbReference type="ARBA" id="ARBA00023136"/>
    </source>
</evidence>
<dbReference type="PRINTS" id="PR00122">
    <property type="entry name" value="VACATPASE"/>
</dbReference>
<comment type="caution">
    <text evidence="14">The sequence shown here is derived from an EMBL/GenBank/DDBJ whole genome shotgun (WGS) entry which is preliminary data.</text>
</comment>
<evidence type="ECO:0000256" key="1">
    <source>
        <dbReference type="ARBA" id="ARBA00004141"/>
    </source>
</evidence>
<evidence type="ECO:0000256" key="4">
    <source>
        <dbReference type="ARBA" id="ARBA00022692"/>
    </source>
</evidence>
<dbReference type="InterPro" id="IPR002379">
    <property type="entry name" value="ATPase_proteolipid_c-like_dom"/>
</dbReference>
<dbReference type="InterPro" id="IPR035921">
    <property type="entry name" value="F/V-ATP_Csub_sf"/>
</dbReference>
<keyword evidence="15" id="KW-1185">Reference proteome</keyword>
<dbReference type="InterPro" id="IPR011555">
    <property type="entry name" value="ATPase_proteolipid_su_C_euk"/>
</dbReference>
<evidence type="ECO:0000313" key="15">
    <source>
        <dbReference type="Proteomes" id="UP000559256"/>
    </source>
</evidence>
<dbReference type="Proteomes" id="UP000559256">
    <property type="component" value="Unassembled WGS sequence"/>
</dbReference>
<feature type="domain" description="V-ATPase proteolipid subunit C-like" evidence="13">
    <location>
        <begin position="2"/>
        <end position="52"/>
    </location>
</feature>
<dbReference type="NCBIfam" id="TIGR01100">
    <property type="entry name" value="V_ATP_synt_C"/>
    <property type="match status" value="1"/>
</dbReference>
<keyword evidence="3 11" id="KW-0813">Transport</keyword>
<dbReference type="GO" id="GO:0005774">
    <property type="term" value="C:vacuolar membrane"/>
    <property type="evidence" value="ECO:0007669"/>
    <property type="project" value="UniProtKB-SubCell"/>
</dbReference>
<evidence type="ECO:0000256" key="2">
    <source>
        <dbReference type="ARBA" id="ARBA00007296"/>
    </source>
</evidence>
<feature type="transmembrane region" description="Helical" evidence="11">
    <location>
        <begin position="59"/>
        <end position="84"/>
    </location>
</feature>
<reference evidence="14 15" key="1">
    <citation type="journal article" date="2020" name="ISME J.">
        <title>Uncovering the hidden diversity of litter-decomposition mechanisms in mushroom-forming fungi.</title>
        <authorList>
            <person name="Floudas D."/>
            <person name="Bentzer J."/>
            <person name="Ahren D."/>
            <person name="Johansson T."/>
            <person name="Persson P."/>
            <person name="Tunlid A."/>
        </authorList>
    </citation>
    <scope>NUCLEOTIDE SEQUENCE [LARGE SCALE GENOMIC DNA]</scope>
    <source>
        <strain evidence="14 15">CBS 291.85</strain>
    </source>
</reference>
<evidence type="ECO:0000256" key="12">
    <source>
        <dbReference type="SAM" id="MobiDB-lite"/>
    </source>
</evidence>
<proteinExistence type="inferred from homology"/>
<evidence type="ECO:0000256" key="5">
    <source>
        <dbReference type="ARBA" id="ARBA00022781"/>
    </source>
</evidence>
<protein>
    <recommendedName>
        <fullName evidence="11">V-type proton ATPase proteolipid subunit</fullName>
    </recommendedName>
</protein>
<dbReference type="SUPFAM" id="SSF81333">
    <property type="entry name" value="F1F0 ATP synthase subunit C"/>
    <property type="match status" value="1"/>
</dbReference>
<feature type="compositionally biased region" description="Polar residues" evidence="12">
    <location>
        <begin position="204"/>
        <end position="213"/>
    </location>
</feature>
<feature type="transmembrane region" description="Helical" evidence="11">
    <location>
        <begin position="96"/>
        <end position="121"/>
    </location>
</feature>
<dbReference type="AlphaFoldDB" id="A0A8H5G5A4"/>
<dbReference type="PANTHER" id="PTHR10263">
    <property type="entry name" value="V-TYPE PROTON ATPASE PROTEOLIPID SUBUNIT"/>
    <property type="match status" value="1"/>
</dbReference>
<dbReference type="Gene3D" id="1.20.120.610">
    <property type="entry name" value="lithium bound rotor ring of v- atpase"/>
    <property type="match status" value="1"/>
</dbReference>
<dbReference type="Pfam" id="PF00137">
    <property type="entry name" value="ATP-synt_C"/>
    <property type="match status" value="2"/>
</dbReference>
<comment type="subunit">
    <text evidence="10 11">V-ATPase is a heteromultimeric enzyme composed of a peripheral catalytic V1 complex (components A to H) attached to an integral membrane V0 proton pore complex (components: a, c, c', c'', d, e, f and VOA1). The decameric c-ring forms the proton-conducting pore, and is composed of eight proteolipid subunits c, one subunit c' and one subunit c''.</text>
</comment>
<evidence type="ECO:0000259" key="13">
    <source>
        <dbReference type="Pfam" id="PF00137"/>
    </source>
</evidence>
<feature type="compositionally biased region" description="Pro residues" evidence="12">
    <location>
        <begin position="349"/>
        <end position="358"/>
    </location>
</feature>
<evidence type="ECO:0000256" key="9">
    <source>
        <dbReference type="ARBA" id="ARBA00045519"/>
    </source>
</evidence>
<keyword evidence="4 11" id="KW-0812">Transmembrane</keyword>
<gene>
    <name evidence="14" type="ORF">D9758_007710</name>
</gene>
<feature type="compositionally biased region" description="Polar residues" evidence="12">
    <location>
        <begin position="426"/>
        <end position="438"/>
    </location>
</feature>
<sequence>MVGVGAGYGIAKSGVGISAISVLKPELMMRCTIPAVMAGIIGIYGLVVGVLISQNPHSFLLLGAGLSVGLAGIPAGFAIGIVGDAGVRGTAQQPRLYVGMILIVIFGEVLALYGLIIALMLNNNSRNWSDVGRLSFVYNVSISATTKHCNLDGTKTTSTDNNSFGLCTTSWLGLQHFNMQTTFFPGAHDFSFDRSTINNIQGDQHQTINNDNRNVSGSYNTTNTTNNNSQNTQWSNSDARRDNRRAHVYNHTQNANLESEYYSQSQPNSSRPQPHPQQRYPRQDVPYVPGAWNDPYNRSYPTVTHYDNVGLQSVGGQQRDFRAESFSPGPEYGYPSPWSHYSSPTSPAFHPPQPPASAPPALSTDSQEQYRQAHLNPFPQSRSQPYTPQSQYAEYVPRPLSANRASESTSSGYNSTSRNPFHRLMANSQRNPAGYNSANEDENEGADMDVDNGGTHRQSS</sequence>
<comment type="function">
    <text evidence="11">Proton-conducting pore forming of the V0 complex of vacuolar(H+)-ATPase (V-ATPase), a multisubunit enzyme composed of a peripheral complex (V1) that hydrolyzes ATP and a membrane integral complex (V0) that translocates protons. V-ATPase is responsible for acidifying and maintaining the pH of intracellular compartments.</text>
</comment>
<evidence type="ECO:0000256" key="7">
    <source>
        <dbReference type="ARBA" id="ARBA00023065"/>
    </source>
</evidence>
<keyword evidence="11" id="KW-0926">Vacuole</keyword>
<comment type="subcellular location">
    <subcellularLocation>
        <location evidence="1">Membrane</location>
        <topology evidence="1">Multi-pass membrane protein</topology>
    </subcellularLocation>
    <subcellularLocation>
        <location evidence="11">Vacuole membrane</location>
        <topology evidence="11">Multi-pass membrane protein</topology>
    </subcellularLocation>
</comment>
<feature type="compositionally biased region" description="Acidic residues" evidence="12">
    <location>
        <begin position="439"/>
        <end position="450"/>
    </location>
</feature>
<dbReference type="CDD" id="cd18176">
    <property type="entry name" value="ATP-synt_Vo_c_ATP6C_rpt2"/>
    <property type="match status" value="1"/>
</dbReference>
<feature type="compositionally biased region" description="Polar residues" evidence="12">
    <location>
        <begin position="378"/>
        <end position="392"/>
    </location>
</feature>
<evidence type="ECO:0000256" key="10">
    <source>
        <dbReference type="ARBA" id="ARBA00046480"/>
    </source>
</evidence>
<feature type="compositionally biased region" description="Low complexity" evidence="12">
    <location>
        <begin position="261"/>
        <end position="280"/>
    </location>
</feature>
<keyword evidence="7 11" id="KW-0406">Ion transport</keyword>
<feature type="region of interest" description="Disordered" evidence="12">
    <location>
        <begin position="337"/>
        <end position="460"/>
    </location>
</feature>
<feature type="compositionally biased region" description="Low complexity" evidence="12">
    <location>
        <begin position="214"/>
        <end position="237"/>
    </location>
</feature>
<feature type="transmembrane region" description="Helical" evidence="11">
    <location>
        <begin position="35"/>
        <end position="53"/>
    </location>
</feature>
<evidence type="ECO:0000256" key="6">
    <source>
        <dbReference type="ARBA" id="ARBA00022989"/>
    </source>
</evidence>
<dbReference type="InterPro" id="IPR000245">
    <property type="entry name" value="ATPase_proteolipid_csu"/>
</dbReference>
<evidence type="ECO:0000256" key="11">
    <source>
        <dbReference type="RuleBase" id="RU363060"/>
    </source>
</evidence>
<keyword evidence="6 11" id="KW-1133">Transmembrane helix</keyword>
<keyword evidence="5 11" id="KW-0375">Hydrogen ion transport</keyword>
<feature type="region of interest" description="Disordered" evidence="12">
    <location>
        <begin position="204"/>
        <end position="241"/>
    </location>
</feature>
<dbReference type="GO" id="GO:0033179">
    <property type="term" value="C:proton-transporting V-type ATPase, V0 domain"/>
    <property type="evidence" value="ECO:0007669"/>
    <property type="project" value="InterPro"/>
</dbReference>
<dbReference type="GO" id="GO:0046961">
    <property type="term" value="F:proton-transporting ATPase activity, rotational mechanism"/>
    <property type="evidence" value="ECO:0007669"/>
    <property type="project" value="InterPro"/>
</dbReference>
<organism evidence="14 15">
    <name type="scientific">Tetrapyrgos nigripes</name>
    <dbReference type="NCBI Taxonomy" id="182062"/>
    <lineage>
        <taxon>Eukaryota</taxon>
        <taxon>Fungi</taxon>
        <taxon>Dikarya</taxon>
        <taxon>Basidiomycota</taxon>
        <taxon>Agaricomycotina</taxon>
        <taxon>Agaricomycetes</taxon>
        <taxon>Agaricomycetidae</taxon>
        <taxon>Agaricales</taxon>
        <taxon>Marasmiineae</taxon>
        <taxon>Marasmiaceae</taxon>
        <taxon>Tetrapyrgos</taxon>
    </lineage>
</organism>
<feature type="compositionally biased region" description="Low complexity" evidence="12">
    <location>
        <begin position="406"/>
        <end position="417"/>
    </location>
</feature>
<feature type="region of interest" description="Disordered" evidence="12">
    <location>
        <begin position="260"/>
        <end position="293"/>
    </location>
</feature>
<evidence type="ECO:0000313" key="14">
    <source>
        <dbReference type="EMBL" id="KAF5358588.1"/>
    </source>
</evidence>
<dbReference type="OrthoDB" id="1744869at2759"/>
<evidence type="ECO:0000256" key="3">
    <source>
        <dbReference type="ARBA" id="ARBA00022448"/>
    </source>
</evidence>
<accession>A0A8H5G5A4</accession>
<comment type="similarity">
    <text evidence="2 11">Belongs to the V-ATPase proteolipid subunit family.</text>
</comment>
<keyword evidence="8 11" id="KW-0472">Membrane</keyword>
<name>A0A8H5G5A4_9AGAR</name>
<comment type="function">
    <text evidence="9">Proton-conducting pore forming subunit of the V0 complex of vacuolar(H+)-ATPase (V-ATPase), a multisubunit enzyme composed of a peripheral complex (V1) that hydrolyzes ATP and a membrane integral complex (V0) that translocates protons. V-ATPase is responsible for acidifying and maintaining the pH of intracellular compartments.</text>
</comment>